<keyword evidence="3" id="KW-1185">Reference proteome</keyword>
<dbReference type="EMBL" id="MDYP01000063">
    <property type="protein sequence ID" value="OQD99661.1"/>
    <property type="molecule type" value="Genomic_DNA"/>
</dbReference>
<protein>
    <recommendedName>
        <fullName evidence="4">Major facilitator superfamily (MFS) profile domain-containing protein</fullName>
    </recommendedName>
</protein>
<accession>A0A1V6REH1</accession>
<reference evidence="3" key="1">
    <citation type="journal article" date="2017" name="Nat. Microbiol.">
        <title>Global analysis of biosynthetic gene clusters reveals vast potential of secondary metabolite production in Penicillium species.</title>
        <authorList>
            <person name="Nielsen J.C."/>
            <person name="Grijseels S."/>
            <person name="Prigent S."/>
            <person name="Ji B."/>
            <person name="Dainat J."/>
            <person name="Nielsen K.F."/>
            <person name="Frisvad J.C."/>
            <person name="Workman M."/>
            <person name="Nielsen J."/>
        </authorList>
    </citation>
    <scope>NUCLEOTIDE SEQUENCE [LARGE SCALE GENOMIC DNA]</scope>
    <source>
        <strain evidence="3">IBT 29486</strain>
    </source>
</reference>
<gene>
    <name evidence="2" type="ORF">PENVUL_c063G02337</name>
</gene>
<comment type="caution">
    <text evidence="2">The sequence shown here is derived from an EMBL/GenBank/DDBJ whole genome shotgun (WGS) entry which is preliminary data.</text>
</comment>
<evidence type="ECO:0000256" key="1">
    <source>
        <dbReference type="SAM" id="MobiDB-lite"/>
    </source>
</evidence>
<evidence type="ECO:0000313" key="2">
    <source>
        <dbReference type="EMBL" id="OQD99661.1"/>
    </source>
</evidence>
<proteinExistence type="predicted"/>
<dbReference type="AlphaFoldDB" id="A0A1V6REH1"/>
<name>A0A1V6REH1_9EURO</name>
<evidence type="ECO:0000313" key="3">
    <source>
        <dbReference type="Proteomes" id="UP000191518"/>
    </source>
</evidence>
<organism evidence="2 3">
    <name type="scientific">Penicillium vulpinum</name>
    <dbReference type="NCBI Taxonomy" id="29845"/>
    <lineage>
        <taxon>Eukaryota</taxon>
        <taxon>Fungi</taxon>
        <taxon>Dikarya</taxon>
        <taxon>Ascomycota</taxon>
        <taxon>Pezizomycotina</taxon>
        <taxon>Eurotiomycetes</taxon>
        <taxon>Eurotiomycetidae</taxon>
        <taxon>Eurotiales</taxon>
        <taxon>Aspergillaceae</taxon>
        <taxon>Penicillium</taxon>
    </lineage>
</organism>
<feature type="region of interest" description="Disordered" evidence="1">
    <location>
        <begin position="37"/>
        <end position="58"/>
    </location>
</feature>
<evidence type="ECO:0008006" key="4">
    <source>
        <dbReference type="Google" id="ProtNLM"/>
    </source>
</evidence>
<dbReference type="Proteomes" id="UP000191518">
    <property type="component" value="Unassembled WGS sequence"/>
</dbReference>
<sequence>MGVRHLVRRARTVFSRLAASKAGSSVTTTAVEGIAVEESKRDPASDTEVQQPEVPAEGLQHGVRDIEAITMTWSKRTLILFFYYIGFSGKEYAIDVMTADVPKLKNRGLAFAFTSSPYIITAFAGAKVADEFHNQVSWP</sequence>